<protein>
    <recommendedName>
        <fullName evidence="4">Integral membrane protein</fullName>
    </recommendedName>
</protein>
<evidence type="ECO:0000313" key="3">
    <source>
        <dbReference type="Proteomes" id="UP001597188"/>
    </source>
</evidence>
<keyword evidence="1" id="KW-1133">Transmembrane helix</keyword>
<dbReference type="RefSeq" id="WP_137634776.1">
    <property type="nucleotide sequence ID" value="NZ_BJDL01000013.1"/>
</dbReference>
<keyword evidence="1" id="KW-0812">Transmembrane</keyword>
<name>A0ABW4C070_9LACO</name>
<feature type="transmembrane region" description="Helical" evidence="1">
    <location>
        <begin position="61"/>
        <end position="79"/>
    </location>
</feature>
<feature type="transmembrane region" description="Helical" evidence="1">
    <location>
        <begin position="36"/>
        <end position="55"/>
    </location>
</feature>
<proteinExistence type="predicted"/>
<dbReference type="EMBL" id="JBHTOJ010000006">
    <property type="protein sequence ID" value="MFD1419669.1"/>
    <property type="molecule type" value="Genomic_DNA"/>
</dbReference>
<comment type="caution">
    <text evidence="2">The sequence shown here is derived from an EMBL/GenBank/DDBJ whole genome shotgun (WGS) entry which is preliminary data.</text>
</comment>
<keyword evidence="3" id="KW-1185">Reference proteome</keyword>
<gene>
    <name evidence="2" type="ORF">ACFQ5L_01700</name>
</gene>
<feature type="transmembrane region" description="Helical" evidence="1">
    <location>
        <begin position="6"/>
        <end position="24"/>
    </location>
</feature>
<evidence type="ECO:0008006" key="4">
    <source>
        <dbReference type="Google" id="ProtNLM"/>
    </source>
</evidence>
<accession>A0ABW4C070</accession>
<reference evidence="3" key="1">
    <citation type="journal article" date="2019" name="Int. J. Syst. Evol. Microbiol.">
        <title>The Global Catalogue of Microorganisms (GCM) 10K type strain sequencing project: providing services to taxonomists for standard genome sequencing and annotation.</title>
        <authorList>
            <consortium name="The Broad Institute Genomics Platform"/>
            <consortium name="The Broad Institute Genome Sequencing Center for Infectious Disease"/>
            <person name="Wu L."/>
            <person name="Ma J."/>
        </authorList>
    </citation>
    <scope>NUCLEOTIDE SEQUENCE [LARGE SCALE GENOMIC DNA]</scope>
    <source>
        <strain evidence="3">CCM 8931</strain>
    </source>
</reference>
<organism evidence="2 3">
    <name type="scientific">Lactiplantibacillus songbeiensis</name>
    <dbReference type="NCBI Taxonomy" id="2559920"/>
    <lineage>
        <taxon>Bacteria</taxon>
        <taxon>Bacillati</taxon>
        <taxon>Bacillota</taxon>
        <taxon>Bacilli</taxon>
        <taxon>Lactobacillales</taxon>
        <taxon>Lactobacillaceae</taxon>
        <taxon>Lactiplantibacillus</taxon>
    </lineage>
</organism>
<keyword evidence="1" id="KW-0472">Membrane</keyword>
<evidence type="ECO:0000256" key="1">
    <source>
        <dbReference type="SAM" id="Phobius"/>
    </source>
</evidence>
<sequence length="102" mass="11573">MPISQYIVIFCLIVVISLIVYLQYALGVTKASVRSAALLPIGYASFMLIMTGIVAGFNANSLLFIISQWLVAYWLYWLYEWGTKHPQQARPTALTLMLKKQK</sequence>
<dbReference type="Proteomes" id="UP001597188">
    <property type="component" value="Unassembled WGS sequence"/>
</dbReference>
<evidence type="ECO:0000313" key="2">
    <source>
        <dbReference type="EMBL" id="MFD1419669.1"/>
    </source>
</evidence>